<feature type="chain" id="PRO_5018178680" evidence="1">
    <location>
        <begin position="20"/>
        <end position="259"/>
    </location>
</feature>
<accession>A0A3M6UXV2</accession>
<gene>
    <name evidence="2" type="ORF">pdam_00010761</name>
</gene>
<keyword evidence="3" id="KW-1185">Reference proteome</keyword>
<feature type="signal peptide" evidence="1">
    <location>
        <begin position="1"/>
        <end position="19"/>
    </location>
</feature>
<dbReference type="AlphaFoldDB" id="A0A3M6UXV2"/>
<dbReference type="OrthoDB" id="5986356at2759"/>
<reference evidence="2 3" key="1">
    <citation type="journal article" date="2018" name="Sci. Rep.">
        <title>Comparative analysis of the Pocillopora damicornis genome highlights role of immune system in coral evolution.</title>
        <authorList>
            <person name="Cunning R."/>
            <person name="Bay R.A."/>
            <person name="Gillette P."/>
            <person name="Baker A.C."/>
            <person name="Traylor-Knowles N."/>
        </authorList>
    </citation>
    <scope>NUCLEOTIDE SEQUENCE [LARGE SCALE GENOMIC DNA]</scope>
    <source>
        <strain evidence="2">RSMAS</strain>
        <tissue evidence="2">Whole animal</tissue>
    </source>
</reference>
<evidence type="ECO:0000313" key="2">
    <source>
        <dbReference type="EMBL" id="RMX58516.1"/>
    </source>
</evidence>
<dbReference type="EMBL" id="RCHS01000500">
    <property type="protein sequence ID" value="RMX58516.1"/>
    <property type="molecule type" value="Genomic_DNA"/>
</dbReference>
<protein>
    <submittedName>
        <fullName evidence="2">Uncharacterized protein</fullName>
    </submittedName>
</protein>
<organism evidence="2 3">
    <name type="scientific">Pocillopora damicornis</name>
    <name type="common">Cauliflower coral</name>
    <name type="synonym">Millepora damicornis</name>
    <dbReference type="NCBI Taxonomy" id="46731"/>
    <lineage>
        <taxon>Eukaryota</taxon>
        <taxon>Metazoa</taxon>
        <taxon>Cnidaria</taxon>
        <taxon>Anthozoa</taxon>
        <taxon>Hexacorallia</taxon>
        <taxon>Scleractinia</taxon>
        <taxon>Astrocoeniina</taxon>
        <taxon>Pocilloporidae</taxon>
        <taxon>Pocillopora</taxon>
    </lineage>
</organism>
<dbReference type="Proteomes" id="UP000275408">
    <property type="component" value="Unassembled WGS sequence"/>
</dbReference>
<name>A0A3M6UXV2_POCDA</name>
<evidence type="ECO:0000256" key="1">
    <source>
        <dbReference type="SAM" id="SignalP"/>
    </source>
</evidence>
<comment type="caution">
    <text evidence="2">The sequence shown here is derived from an EMBL/GenBank/DDBJ whole genome shotgun (WGS) entry which is preliminary data.</text>
</comment>
<sequence>MKSFLAILLFAPFIVSLHANDLDEYLFDAEVDGEIPDRHPIVQCSIDLYDCLNLGEKGKFECLKDYKTCMSVLIPTAPPPFLQCKIDLLKCVKQGNKDKLECLKDYKTCISALMPTVPPYVETCFNNAIQCVKDKKNLAMKAGCLKELFVCIKDKGPEEVVFDAIEDMGQMENSNGFRKCQKDLYQCFKDGNDGKICSANYKACMEALIPAYVKKCYAEAKECFGDAQSLKEKFNCAKQLGKCLQNGAPTTSPPLPTEK</sequence>
<proteinExistence type="predicted"/>
<keyword evidence="1" id="KW-0732">Signal</keyword>
<evidence type="ECO:0000313" key="3">
    <source>
        <dbReference type="Proteomes" id="UP000275408"/>
    </source>
</evidence>